<feature type="signal peptide" evidence="1">
    <location>
        <begin position="1"/>
        <end position="17"/>
    </location>
</feature>
<evidence type="ECO:0008006" key="3">
    <source>
        <dbReference type="Google" id="ProtNLM"/>
    </source>
</evidence>
<feature type="chain" id="PRO_5030783117" description="RRM domain-containing protein" evidence="1">
    <location>
        <begin position="18"/>
        <end position="276"/>
    </location>
</feature>
<keyword evidence="1" id="KW-0732">Signal</keyword>
<dbReference type="AlphaFoldDB" id="A0A7S2G062"/>
<gene>
    <name evidence="2" type="ORF">DSPE1174_LOCUS14186</name>
</gene>
<organism evidence="2">
    <name type="scientific">Octactis speculum</name>
    <dbReference type="NCBI Taxonomy" id="3111310"/>
    <lineage>
        <taxon>Eukaryota</taxon>
        <taxon>Sar</taxon>
        <taxon>Stramenopiles</taxon>
        <taxon>Ochrophyta</taxon>
        <taxon>Dictyochophyceae</taxon>
        <taxon>Dictyochales</taxon>
        <taxon>Dictyochaceae</taxon>
        <taxon>Octactis</taxon>
    </lineage>
</organism>
<dbReference type="InterPro" id="IPR035979">
    <property type="entry name" value="RBD_domain_sf"/>
</dbReference>
<protein>
    <recommendedName>
        <fullName evidence="3">RRM domain-containing protein</fullName>
    </recommendedName>
</protein>
<dbReference type="GO" id="GO:0003676">
    <property type="term" value="F:nucleic acid binding"/>
    <property type="evidence" value="ECO:0007669"/>
    <property type="project" value="InterPro"/>
</dbReference>
<name>A0A7S2G062_9STRA</name>
<dbReference type="EMBL" id="HBGS01027999">
    <property type="protein sequence ID" value="CAD9423383.1"/>
    <property type="molecule type" value="Transcribed_RNA"/>
</dbReference>
<accession>A0A7S2G062</accession>
<proteinExistence type="predicted"/>
<evidence type="ECO:0000313" key="2">
    <source>
        <dbReference type="EMBL" id="CAD9423383.1"/>
    </source>
</evidence>
<sequence length="276" mass="30612">MSYVTLVLALSGLVVRGYLTPTGSWVRAKHTTRSPSPGSMGRPRTCLFALDYKDPEVAAEYAAVQEYDMDKIEEELMNDGIFVPATMDEVSARMMLVEVRMRKTNRMGAFVNQAEKTVFANEYERCLYEKPAFKELIAFWSDRGNTNAVNLAVEYLNNRKQAKQRYEGNDASGNDLWLECTSAIEAALNKKIEQVVSTGKIAFNGLPAGLGEAGARSMFEGFGVIKDFTDFEVSDDFMSASGRVEYEEVESAKSAIDKYDGVDMGLGTKLVMKSLP</sequence>
<evidence type="ECO:0000256" key="1">
    <source>
        <dbReference type="SAM" id="SignalP"/>
    </source>
</evidence>
<dbReference type="SUPFAM" id="SSF54928">
    <property type="entry name" value="RNA-binding domain, RBD"/>
    <property type="match status" value="1"/>
</dbReference>
<reference evidence="2" key="1">
    <citation type="submission" date="2021-01" db="EMBL/GenBank/DDBJ databases">
        <authorList>
            <person name="Corre E."/>
            <person name="Pelletier E."/>
            <person name="Niang G."/>
            <person name="Scheremetjew M."/>
            <person name="Finn R."/>
            <person name="Kale V."/>
            <person name="Holt S."/>
            <person name="Cochrane G."/>
            <person name="Meng A."/>
            <person name="Brown T."/>
            <person name="Cohen L."/>
        </authorList>
    </citation>
    <scope>NUCLEOTIDE SEQUENCE</scope>
    <source>
        <strain evidence="2">CCMP1381</strain>
    </source>
</reference>